<sequence>MARPPAAPDEDARAGLRVDKWLWHARIFRTRTLAARFVGQTGLRINGARIARPAALVRPGDVLTAALGERVLVLRVLALGARRGPAPEARLLYEDLSPPRPAREEPAGAPPARDPGAGRPTGRERRALDRLRGRGPLND</sequence>
<dbReference type="PROSITE" id="PS50889">
    <property type="entry name" value="S4"/>
    <property type="match status" value="1"/>
</dbReference>
<dbReference type="STRING" id="1189325.SAMN04488119_11023"/>
<dbReference type="Pfam" id="PF01479">
    <property type="entry name" value="S4"/>
    <property type="match status" value="1"/>
</dbReference>
<feature type="domain" description="RNA-binding S4" evidence="3">
    <location>
        <begin position="16"/>
        <end position="78"/>
    </location>
</feature>
<dbReference type="GO" id="GO:0003723">
    <property type="term" value="F:RNA binding"/>
    <property type="evidence" value="ECO:0007669"/>
    <property type="project" value="UniProtKB-KW"/>
</dbReference>
<keyword evidence="1" id="KW-0694">RNA-binding</keyword>
<dbReference type="RefSeq" id="WP_072748216.1">
    <property type="nucleotide sequence ID" value="NZ_FOHL01000010.1"/>
</dbReference>
<dbReference type="InterPro" id="IPR036986">
    <property type="entry name" value="S4_RNA-bd_sf"/>
</dbReference>
<feature type="region of interest" description="Disordered" evidence="2">
    <location>
        <begin position="90"/>
        <end position="139"/>
    </location>
</feature>
<keyword evidence="5" id="KW-1185">Reference proteome</keyword>
<protein>
    <submittedName>
        <fullName evidence="4">Ribosome-associated heat shock protein Hsp15</fullName>
    </submittedName>
</protein>
<dbReference type="Proteomes" id="UP000184066">
    <property type="component" value="Unassembled WGS sequence"/>
</dbReference>
<organism evidence="4 5">
    <name type="scientific">Oceanicella actignis</name>
    <dbReference type="NCBI Taxonomy" id="1189325"/>
    <lineage>
        <taxon>Bacteria</taxon>
        <taxon>Pseudomonadati</taxon>
        <taxon>Pseudomonadota</taxon>
        <taxon>Alphaproteobacteria</taxon>
        <taxon>Rhodobacterales</taxon>
        <taxon>Paracoccaceae</taxon>
        <taxon>Oceanicella</taxon>
    </lineage>
</organism>
<keyword evidence="4" id="KW-0346">Stress response</keyword>
<evidence type="ECO:0000313" key="4">
    <source>
        <dbReference type="EMBL" id="SHN75312.1"/>
    </source>
</evidence>
<evidence type="ECO:0000313" key="5">
    <source>
        <dbReference type="Proteomes" id="UP000184066"/>
    </source>
</evidence>
<evidence type="ECO:0000259" key="3">
    <source>
        <dbReference type="SMART" id="SM00363"/>
    </source>
</evidence>
<dbReference type="OrthoDB" id="9797176at2"/>
<dbReference type="CDD" id="cd00165">
    <property type="entry name" value="S4"/>
    <property type="match status" value="1"/>
</dbReference>
<dbReference type="EMBL" id="FRDL01000011">
    <property type="protein sequence ID" value="SHN75312.1"/>
    <property type="molecule type" value="Genomic_DNA"/>
</dbReference>
<accession>A0A1M7TX63</accession>
<proteinExistence type="predicted"/>
<dbReference type="SMART" id="SM00363">
    <property type="entry name" value="S4"/>
    <property type="match status" value="1"/>
</dbReference>
<gene>
    <name evidence="4" type="ORF">SAMN05216200_11123</name>
</gene>
<evidence type="ECO:0000256" key="1">
    <source>
        <dbReference type="PROSITE-ProRule" id="PRU00182"/>
    </source>
</evidence>
<name>A0A1M7TX63_9RHOB</name>
<dbReference type="AlphaFoldDB" id="A0A1M7TX63"/>
<dbReference type="SUPFAM" id="SSF55174">
    <property type="entry name" value="Alpha-L RNA-binding motif"/>
    <property type="match status" value="1"/>
</dbReference>
<dbReference type="Gene3D" id="3.10.290.10">
    <property type="entry name" value="RNA-binding S4 domain"/>
    <property type="match status" value="1"/>
</dbReference>
<feature type="compositionally biased region" description="Basic and acidic residues" evidence="2">
    <location>
        <begin position="121"/>
        <end position="132"/>
    </location>
</feature>
<evidence type="ECO:0000256" key="2">
    <source>
        <dbReference type="SAM" id="MobiDB-lite"/>
    </source>
</evidence>
<dbReference type="InterPro" id="IPR002942">
    <property type="entry name" value="S4_RNA-bd"/>
</dbReference>
<reference evidence="4 5" key="1">
    <citation type="submission" date="2016-12" db="EMBL/GenBank/DDBJ databases">
        <authorList>
            <person name="Song W.-J."/>
            <person name="Kurnit D.M."/>
        </authorList>
    </citation>
    <scope>NUCLEOTIDE SEQUENCE [LARGE SCALE GENOMIC DNA]</scope>
    <source>
        <strain evidence="4 5">CGMCC 1.10808</strain>
    </source>
</reference>